<comment type="caution">
    <text evidence="3">The sequence shown here is derived from an EMBL/GenBank/DDBJ whole genome shotgun (WGS) entry which is preliminary data.</text>
</comment>
<evidence type="ECO:0000256" key="1">
    <source>
        <dbReference type="PROSITE-ProRule" id="PRU01379"/>
    </source>
</evidence>
<reference evidence="3 4" key="1">
    <citation type="submission" date="2019-07" db="EMBL/GenBank/DDBJ databases">
        <title>Genomic Encyclopedia of Archaeal and Bacterial Type Strains, Phase II (KMG-II): from individual species to whole genera.</title>
        <authorList>
            <person name="Goeker M."/>
        </authorList>
    </citation>
    <scope>NUCLEOTIDE SEQUENCE [LARGE SCALE GENOMIC DNA]</scope>
    <source>
        <strain evidence="3 4">DSM 17527</strain>
    </source>
</reference>
<dbReference type="Pfam" id="PF00246">
    <property type="entry name" value="Peptidase_M14"/>
    <property type="match status" value="1"/>
</dbReference>
<dbReference type="AlphaFoldDB" id="A0A5S5C9J7"/>
<dbReference type="GO" id="GO:0006508">
    <property type="term" value="P:proteolysis"/>
    <property type="evidence" value="ECO:0007669"/>
    <property type="project" value="InterPro"/>
</dbReference>
<evidence type="ECO:0000313" key="3">
    <source>
        <dbReference type="EMBL" id="TYP75010.1"/>
    </source>
</evidence>
<dbReference type="GO" id="GO:0008270">
    <property type="term" value="F:zinc ion binding"/>
    <property type="evidence" value="ECO:0007669"/>
    <property type="project" value="InterPro"/>
</dbReference>
<dbReference type="EMBL" id="VNHU01000003">
    <property type="protein sequence ID" value="TYP75010.1"/>
    <property type="molecule type" value="Genomic_DNA"/>
</dbReference>
<dbReference type="InterPro" id="IPR000834">
    <property type="entry name" value="Peptidase_M14"/>
</dbReference>
<organism evidence="3 4">
    <name type="scientific">Aquimarina intermedia</name>
    <dbReference type="NCBI Taxonomy" id="350814"/>
    <lineage>
        <taxon>Bacteria</taxon>
        <taxon>Pseudomonadati</taxon>
        <taxon>Bacteroidota</taxon>
        <taxon>Flavobacteriia</taxon>
        <taxon>Flavobacteriales</taxon>
        <taxon>Flavobacteriaceae</taxon>
        <taxon>Aquimarina</taxon>
    </lineage>
</organism>
<protein>
    <submittedName>
        <fullName evidence="3">Zinc carboxypeptidase</fullName>
    </submittedName>
</protein>
<dbReference type="OrthoDB" id="1119199at2"/>
<accession>A0A5S5C9J7</accession>
<dbReference type="SUPFAM" id="SSF53187">
    <property type="entry name" value="Zn-dependent exopeptidases"/>
    <property type="match status" value="1"/>
</dbReference>
<gene>
    <name evidence="3" type="ORF">BD809_10372</name>
</gene>
<keyword evidence="4" id="KW-1185">Reference proteome</keyword>
<feature type="active site" description="Proton donor/acceptor" evidence="1">
    <location>
        <position position="288"/>
    </location>
</feature>
<keyword evidence="3" id="KW-0645">Protease</keyword>
<dbReference type="RefSeq" id="WP_148782015.1">
    <property type="nucleotide sequence ID" value="NZ_VNHU01000003.1"/>
</dbReference>
<dbReference type="PROSITE" id="PS52035">
    <property type="entry name" value="PEPTIDASE_M14"/>
    <property type="match status" value="1"/>
</dbReference>
<dbReference type="Proteomes" id="UP000324376">
    <property type="component" value="Unassembled WGS sequence"/>
</dbReference>
<feature type="domain" description="Peptidase M14" evidence="2">
    <location>
        <begin position="12"/>
        <end position="318"/>
    </location>
</feature>
<proteinExistence type="inferred from homology"/>
<evidence type="ECO:0000313" key="4">
    <source>
        <dbReference type="Proteomes" id="UP000324376"/>
    </source>
</evidence>
<keyword evidence="3" id="KW-0121">Carboxypeptidase</keyword>
<dbReference type="Gene3D" id="3.40.630.10">
    <property type="entry name" value="Zn peptidases"/>
    <property type="match status" value="1"/>
</dbReference>
<sequence>MNITELKNLWIQYQNQTVFGRYLPSQTVAEQLQFLKIPHDVVGYSESETPIHLLKFGVGKRKILMWSQMHGNESTTTKAVFDLVTMLMDASCEVTQSILSNCTLYIIPMLNPDGADAYTRVNANQVDLNRDAQERTQKESLVLRSIIDTVKPDFAFNLHDQRTIFSAGPNNHSAVVSFLSPAGDAERSITKSRVQSMQVISAMNELLQQLIPNQIGRYDDSFNINCIGDTLEHEGIPTILFEAGHYKEDYDREKTRSFIFYALVKGLTAISSNTFTANDHKEYLAIPENEKRFYDIIIREVSLKGQIKDIALQFTEKLSDTTIIFVPKIAAVGDLSNFYGHREIKGAKRAIRHYNDVVEVVPEVEMLKFYLNTELFSV</sequence>
<dbReference type="GO" id="GO:0004181">
    <property type="term" value="F:metallocarboxypeptidase activity"/>
    <property type="evidence" value="ECO:0007669"/>
    <property type="project" value="InterPro"/>
</dbReference>
<name>A0A5S5C9J7_9FLAO</name>
<keyword evidence="3" id="KW-0378">Hydrolase</keyword>
<comment type="similarity">
    <text evidence="1">Belongs to the peptidase M14 family.</text>
</comment>
<evidence type="ECO:0000259" key="2">
    <source>
        <dbReference type="PROSITE" id="PS52035"/>
    </source>
</evidence>